<keyword evidence="3" id="KW-1185">Reference proteome</keyword>
<reference evidence="2 3" key="1">
    <citation type="submission" date="2020-10" db="EMBL/GenBank/DDBJ databases">
        <title>Phylogeny of dyella-like bacteria.</title>
        <authorList>
            <person name="Fu J."/>
        </authorList>
    </citation>
    <scope>NUCLEOTIDE SEQUENCE [LARGE SCALE GENOMIC DNA]</scope>
    <source>
        <strain evidence="2 3">DHOB09</strain>
    </source>
</reference>
<evidence type="ECO:0000259" key="1">
    <source>
        <dbReference type="Pfam" id="PF07007"/>
    </source>
</evidence>
<sequence length="117" mass="13044">MDNAQSQGAMNECASNSYGAADKELNQVYQQVLRKYAKDTVFVAKLKAAQKAWLTFRDAELAARFPDSDITNYGSVYPMCVNNELEAMTRKRTEELRAWLKGTEEGDVCAGSYSPNS</sequence>
<dbReference type="PANTHER" id="PTHR39176">
    <property type="entry name" value="PERIPLASMIC PROTEIN-RELATED"/>
    <property type="match status" value="1"/>
</dbReference>
<evidence type="ECO:0000313" key="3">
    <source>
        <dbReference type="Proteomes" id="UP000663181"/>
    </source>
</evidence>
<proteinExistence type="predicted"/>
<name>A0ABX7H0R1_9GAMM</name>
<organism evidence="2 3">
    <name type="scientific">Dyella caseinilytica</name>
    <dbReference type="NCBI Taxonomy" id="1849581"/>
    <lineage>
        <taxon>Bacteria</taxon>
        <taxon>Pseudomonadati</taxon>
        <taxon>Pseudomonadota</taxon>
        <taxon>Gammaproteobacteria</taxon>
        <taxon>Lysobacterales</taxon>
        <taxon>Rhodanobacteraceae</taxon>
        <taxon>Dyella</taxon>
    </lineage>
</organism>
<dbReference type="Proteomes" id="UP000663181">
    <property type="component" value="Chromosome"/>
</dbReference>
<protein>
    <submittedName>
        <fullName evidence="2">DUF1311 domain-containing protein</fullName>
    </submittedName>
</protein>
<accession>A0ABX7H0R1</accession>
<evidence type="ECO:0000313" key="2">
    <source>
        <dbReference type="EMBL" id="QRN55773.1"/>
    </source>
</evidence>
<dbReference type="Pfam" id="PF07007">
    <property type="entry name" value="LprI"/>
    <property type="match status" value="1"/>
</dbReference>
<gene>
    <name evidence="2" type="ORF">ISN74_04215</name>
</gene>
<dbReference type="Gene3D" id="1.20.1270.180">
    <property type="match status" value="1"/>
</dbReference>
<dbReference type="PANTHER" id="PTHR39176:SF1">
    <property type="entry name" value="PERIPLASMIC PROTEIN"/>
    <property type="match status" value="1"/>
</dbReference>
<dbReference type="InterPro" id="IPR009739">
    <property type="entry name" value="LprI-like_N"/>
</dbReference>
<dbReference type="EMBL" id="CP064030">
    <property type="protein sequence ID" value="QRN55773.1"/>
    <property type="molecule type" value="Genomic_DNA"/>
</dbReference>
<feature type="domain" description="Lysozyme inhibitor LprI-like N-terminal" evidence="1">
    <location>
        <begin position="3"/>
        <end position="96"/>
    </location>
</feature>